<dbReference type="InterPro" id="IPR011063">
    <property type="entry name" value="TilS/TtcA_N"/>
</dbReference>
<feature type="binding site" evidence="8">
    <location>
        <begin position="26"/>
        <end position="31"/>
    </location>
    <ligand>
        <name>ATP</name>
        <dbReference type="ChEBI" id="CHEBI:30616"/>
    </ligand>
</feature>
<evidence type="ECO:0000256" key="6">
    <source>
        <dbReference type="ARBA" id="ARBA00022840"/>
    </source>
</evidence>
<dbReference type="Gene3D" id="3.40.50.620">
    <property type="entry name" value="HUPs"/>
    <property type="match status" value="1"/>
</dbReference>
<evidence type="ECO:0000259" key="9">
    <source>
        <dbReference type="SMART" id="SM00977"/>
    </source>
</evidence>
<dbReference type="GO" id="GO:0005524">
    <property type="term" value="F:ATP binding"/>
    <property type="evidence" value="ECO:0007669"/>
    <property type="project" value="UniProtKB-UniRule"/>
</dbReference>
<keyword evidence="3 8" id="KW-0436">Ligase</keyword>
<sequence>MAKDLVKLVKDKQLFNKTEPIIVALSGGVDSMVLFDIIHKLNNNVIIAHVNHNKRDESIEEYNYIKAMAKSVGVRFEGYTIKQQDQSNFQHDSRLKRYDFFKAIAAKYNSKKIAVAHHLDDQVETVLMRIVRGTSFSGYTGIKEIRMDRNVSIIRPLMNITKEDIITYAEKHDIAFFNDHTNQEDVYTRNRFRNHIIPLLKEENPNLESKIIQLAEYIDSADELIEAQKRTFLREYSMYNHVSLHDFNKLNKIVKIKIIQHMVNQATNNSVEVSYEQYKQIIELCYNEHPNQRISLSDDYDFVKEYDVIYVTKLEDIVPIMIQVNKVGEYFVSDERSFVFTTDKMVQNNSNYFELCYNKLVFPLYIRQRQNGDKMSLSVGTKKVKDILIDQKVPKSVRDRLLVIATETEVLWIPGIKKAHTDRTCEHKLYIYEVK</sequence>
<evidence type="ECO:0000256" key="8">
    <source>
        <dbReference type="HAMAP-Rule" id="MF_01161"/>
    </source>
</evidence>
<evidence type="ECO:0000313" key="10">
    <source>
        <dbReference type="EMBL" id="QMS85004.1"/>
    </source>
</evidence>
<dbReference type="EC" id="6.3.4.19" evidence="8"/>
<proteinExistence type="inferred from homology"/>
<dbReference type="InterPro" id="IPR012795">
    <property type="entry name" value="tRNA_Ile_lys_synt_N"/>
</dbReference>
<dbReference type="NCBIfam" id="TIGR02432">
    <property type="entry name" value="lysidine_TilS_N"/>
    <property type="match status" value="1"/>
</dbReference>
<dbReference type="AlphaFoldDB" id="A0A7L7KST9"/>
<organism evidence="10 11">
    <name type="scientific">Candidatus Xianfuyuplasma coldseepsis</name>
    <dbReference type="NCBI Taxonomy" id="2782163"/>
    <lineage>
        <taxon>Bacteria</taxon>
        <taxon>Bacillati</taxon>
        <taxon>Mycoplasmatota</taxon>
        <taxon>Mollicutes</taxon>
        <taxon>Candidatus Izemoplasmatales</taxon>
        <taxon>Candidatus Izemoplasmataceae</taxon>
        <taxon>Candidatus Xianfuyuplasma</taxon>
    </lineage>
</organism>
<keyword evidence="5 8" id="KW-0547">Nucleotide-binding</keyword>
<dbReference type="Pfam" id="PF01171">
    <property type="entry name" value="ATP_bind_3"/>
    <property type="match status" value="1"/>
</dbReference>
<name>A0A7L7KST9_9MOLU</name>
<evidence type="ECO:0000256" key="4">
    <source>
        <dbReference type="ARBA" id="ARBA00022694"/>
    </source>
</evidence>
<dbReference type="PANTHER" id="PTHR43033">
    <property type="entry name" value="TRNA(ILE)-LYSIDINE SYNTHASE-RELATED"/>
    <property type="match status" value="1"/>
</dbReference>
<dbReference type="InterPro" id="IPR014729">
    <property type="entry name" value="Rossmann-like_a/b/a_fold"/>
</dbReference>
<dbReference type="InterPro" id="IPR012796">
    <property type="entry name" value="Lysidine-tRNA-synth_C"/>
</dbReference>
<dbReference type="HAMAP" id="MF_01161">
    <property type="entry name" value="tRNA_Ile_lys_synt"/>
    <property type="match status" value="1"/>
</dbReference>
<evidence type="ECO:0000256" key="3">
    <source>
        <dbReference type="ARBA" id="ARBA00022598"/>
    </source>
</evidence>
<dbReference type="GO" id="GO:0005737">
    <property type="term" value="C:cytoplasm"/>
    <property type="evidence" value="ECO:0007669"/>
    <property type="project" value="UniProtKB-SubCell"/>
</dbReference>
<dbReference type="SMART" id="SM00977">
    <property type="entry name" value="TilS_C"/>
    <property type="match status" value="1"/>
</dbReference>
<comment type="function">
    <text evidence="8">Ligates lysine onto the cytidine present at position 34 of the AUA codon-specific tRNA(Ile) that contains the anticodon CAU, in an ATP-dependent manner. Cytidine is converted to lysidine, thus changing the amino acid specificity of the tRNA from methionine to isoleucine.</text>
</comment>
<dbReference type="InterPro" id="IPR012094">
    <property type="entry name" value="tRNA_Ile_lys_synt"/>
</dbReference>
<dbReference type="CDD" id="cd01992">
    <property type="entry name" value="TilS_N"/>
    <property type="match status" value="1"/>
</dbReference>
<comment type="domain">
    <text evidence="8">The N-terminal region contains the highly conserved SGGXDS motif, predicted to be a P-loop motif involved in ATP binding.</text>
</comment>
<dbReference type="EMBL" id="CP048914">
    <property type="protein sequence ID" value="QMS85004.1"/>
    <property type="molecule type" value="Genomic_DNA"/>
</dbReference>
<dbReference type="RefSeq" id="WP_258878630.1">
    <property type="nucleotide sequence ID" value="NZ_CP048914.1"/>
</dbReference>
<keyword evidence="4 8" id="KW-0819">tRNA processing</keyword>
<evidence type="ECO:0000256" key="7">
    <source>
        <dbReference type="ARBA" id="ARBA00048539"/>
    </source>
</evidence>
<keyword evidence="11" id="KW-1185">Reference proteome</keyword>
<protein>
    <recommendedName>
        <fullName evidence="8">tRNA(Ile)-lysidine synthase</fullName>
        <ecNumber evidence="8">6.3.4.19</ecNumber>
    </recommendedName>
    <alternativeName>
        <fullName evidence="8">tRNA(Ile)-2-lysyl-cytidine synthase</fullName>
    </alternativeName>
    <alternativeName>
        <fullName evidence="8">tRNA(Ile)-lysidine synthetase</fullName>
    </alternativeName>
</protein>
<comment type="subcellular location">
    <subcellularLocation>
        <location evidence="1 8">Cytoplasm</location>
    </subcellularLocation>
</comment>
<keyword evidence="2 8" id="KW-0963">Cytoplasm</keyword>
<reference evidence="10 11" key="1">
    <citation type="submission" date="2020-02" db="EMBL/GenBank/DDBJ databases">
        <authorList>
            <person name="Zheng R.K."/>
            <person name="Sun C.M."/>
        </authorList>
    </citation>
    <scope>NUCLEOTIDE SEQUENCE [LARGE SCALE GENOMIC DNA]</scope>
    <source>
        <strain evidence="11">zrk13</strain>
    </source>
</reference>
<comment type="catalytic activity">
    <reaction evidence="7 8">
        <text>cytidine(34) in tRNA(Ile2) + L-lysine + ATP = lysidine(34) in tRNA(Ile2) + AMP + diphosphate + H(+)</text>
        <dbReference type="Rhea" id="RHEA:43744"/>
        <dbReference type="Rhea" id="RHEA-COMP:10625"/>
        <dbReference type="Rhea" id="RHEA-COMP:10670"/>
        <dbReference type="ChEBI" id="CHEBI:15378"/>
        <dbReference type="ChEBI" id="CHEBI:30616"/>
        <dbReference type="ChEBI" id="CHEBI:32551"/>
        <dbReference type="ChEBI" id="CHEBI:33019"/>
        <dbReference type="ChEBI" id="CHEBI:82748"/>
        <dbReference type="ChEBI" id="CHEBI:83665"/>
        <dbReference type="ChEBI" id="CHEBI:456215"/>
        <dbReference type="EC" id="6.3.4.19"/>
    </reaction>
</comment>
<dbReference type="SUPFAM" id="SSF56037">
    <property type="entry name" value="PheT/TilS domain"/>
    <property type="match status" value="1"/>
</dbReference>
<dbReference type="GO" id="GO:0032267">
    <property type="term" value="F:tRNA(Ile)-lysidine synthase activity"/>
    <property type="evidence" value="ECO:0007669"/>
    <property type="project" value="UniProtKB-EC"/>
</dbReference>
<keyword evidence="6 8" id="KW-0067">ATP-binding</keyword>
<accession>A0A7L7KST9</accession>
<evidence type="ECO:0000256" key="5">
    <source>
        <dbReference type="ARBA" id="ARBA00022741"/>
    </source>
</evidence>
<dbReference type="KEGG" id="xcl:G4Z02_04295"/>
<evidence type="ECO:0000313" key="11">
    <source>
        <dbReference type="Proteomes" id="UP000514720"/>
    </source>
</evidence>
<comment type="similarity">
    <text evidence="8">Belongs to the tRNA(Ile)-lysidine synthase family.</text>
</comment>
<evidence type="ECO:0000256" key="2">
    <source>
        <dbReference type="ARBA" id="ARBA00022490"/>
    </source>
</evidence>
<dbReference type="Proteomes" id="UP000514720">
    <property type="component" value="Chromosome"/>
</dbReference>
<gene>
    <name evidence="8 10" type="primary">tilS</name>
    <name evidence="10" type="ORF">G4Z02_04295</name>
</gene>
<evidence type="ECO:0000256" key="1">
    <source>
        <dbReference type="ARBA" id="ARBA00004496"/>
    </source>
</evidence>
<dbReference type="Pfam" id="PF11734">
    <property type="entry name" value="TilS_C"/>
    <property type="match status" value="1"/>
</dbReference>
<dbReference type="GO" id="GO:0006400">
    <property type="term" value="P:tRNA modification"/>
    <property type="evidence" value="ECO:0007669"/>
    <property type="project" value="UniProtKB-UniRule"/>
</dbReference>
<dbReference type="NCBIfam" id="TIGR02433">
    <property type="entry name" value="lysidine_TilS_C"/>
    <property type="match status" value="1"/>
</dbReference>
<feature type="domain" description="Lysidine-tRNA(Ile) synthetase C-terminal" evidence="9">
    <location>
        <begin position="364"/>
        <end position="431"/>
    </location>
</feature>
<dbReference type="PANTHER" id="PTHR43033:SF1">
    <property type="entry name" value="TRNA(ILE)-LYSIDINE SYNTHASE-RELATED"/>
    <property type="match status" value="1"/>
</dbReference>
<dbReference type="SUPFAM" id="SSF52402">
    <property type="entry name" value="Adenine nucleotide alpha hydrolases-like"/>
    <property type="match status" value="1"/>
</dbReference>